<sequence>MVIYAPLPRLGDKVAIHDLDDASPASPLNGKTGIVKNFFLDKGSRYEIQMRRTNTSKNGNKEIIRASNILVEEDSDKVNDNDNDDSSGEDNNRSGVHILIPCHVDSEQIAVLFLRCVQSVADQQVNSEFRVFVGLSGPQKHRDSCLNIISAISSQQTNSRWYVEDTGEETRAEFEHLRHLVDLSTSVDAEAQLLLMNNVALMHPLRTIVFVEGKKNLGIPKECPFPLSCKLLLGGNITAEEGQMGRLITESKDFNFWQVDPSLKDKIEWVSNSRSKNMEADEYFDYLIPTSVMMKFFRLNPKGVTSSKFCGLRLLAILQKIAPVDAVDMPIYPWLLAQYKIGTKQKLEEILTASSDDNDNNDDAATSHSDSDKELAERHSLSPIQLVQCREHLESILIGYYKWNEEELLHAREKKLVVLNNHSAGLGDDLWNQVETEVRALFDQGSVDEELQRGAWTPLPITHEGGSSYCVIS</sequence>
<organism evidence="2">
    <name type="scientific">Chaetoceros debilis</name>
    <dbReference type="NCBI Taxonomy" id="122233"/>
    <lineage>
        <taxon>Eukaryota</taxon>
        <taxon>Sar</taxon>
        <taxon>Stramenopiles</taxon>
        <taxon>Ochrophyta</taxon>
        <taxon>Bacillariophyta</taxon>
        <taxon>Coscinodiscophyceae</taxon>
        <taxon>Chaetocerotophycidae</taxon>
        <taxon>Chaetocerotales</taxon>
        <taxon>Chaetocerotaceae</taxon>
        <taxon>Chaetoceros</taxon>
    </lineage>
</organism>
<protein>
    <submittedName>
        <fullName evidence="2">Uncharacterized protein</fullName>
    </submittedName>
</protein>
<reference evidence="2" key="1">
    <citation type="submission" date="2021-01" db="EMBL/GenBank/DDBJ databases">
        <authorList>
            <person name="Corre E."/>
            <person name="Pelletier E."/>
            <person name="Niang G."/>
            <person name="Scheremetjew M."/>
            <person name="Finn R."/>
            <person name="Kale V."/>
            <person name="Holt S."/>
            <person name="Cochrane G."/>
            <person name="Meng A."/>
            <person name="Brown T."/>
            <person name="Cohen L."/>
        </authorList>
    </citation>
    <scope>NUCLEOTIDE SEQUENCE</scope>
    <source>
        <strain evidence="2">MM31A-1</strain>
    </source>
</reference>
<gene>
    <name evidence="2" type="ORF">CDEB00056_LOCUS4441</name>
</gene>
<proteinExistence type="predicted"/>
<name>A0A7S3V6D8_9STRA</name>
<feature type="region of interest" description="Disordered" evidence="1">
    <location>
        <begin position="353"/>
        <end position="374"/>
    </location>
</feature>
<dbReference type="EMBL" id="HBIO01006124">
    <property type="protein sequence ID" value="CAE0459600.1"/>
    <property type="molecule type" value="Transcribed_RNA"/>
</dbReference>
<evidence type="ECO:0000313" key="2">
    <source>
        <dbReference type="EMBL" id="CAE0459600.1"/>
    </source>
</evidence>
<accession>A0A7S3V6D8</accession>
<evidence type="ECO:0000256" key="1">
    <source>
        <dbReference type="SAM" id="MobiDB-lite"/>
    </source>
</evidence>
<dbReference type="AlphaFoldDB" id="A0A7S3V6D8"/>